<keyword evidence="4" id="KW-0472">Membrane</keyword>
<evidence type="ECO:0000256" key="3">
    <source>
        <dbReference type="ARBA" id="ARBA00022679"/>
    </source>
</evidence>
<keyword evidence="2" id="KW-0328">Glycosyltransferase</keyword>
<comment type="caution">
    <text evidence="6">The sequence shown here is derived from an EMBL/GenBank/DDBJ whole genome shotgun (WGS) entry which is preliminary data.</text>
</comment>
<evidence type="ECO:0000256" key="2">
    <source>
        <dbReference type="ARBA" id="ARBA00022676"/>
    </source>
</evidence>
<reference evidence="6 7" key="1">
    <citation type="submission" date="2014-09" db="EMBL/GenBank/DDBJ databases">
        <title>Sporocytophaga myxococcoides PG-01 genome sequencing.</title>
        <authorList>
            <person name="Liu L."/>
            <person name="Gao P.J."/>
            <person name="Chen G.J."/>
            <person name="Wang L.S."/>
        </authorList>
    </citation>
    <scope>NUCLEOTIDE SEQUENCE [LARGE SCALE GENOMIC DNA]</scope>
    <source>
        <strain evidence="6 7">PG-01</strain>
    </source>
</reference>
<name>A0A098LBP2_9BACT</name>
<dbReference type="EMBL" id="BBLT01000002">
    <property type="protein sequence ID" value="GAL83819.1"/>
    <property type="molecule type" value="Genomic_DNA"/>
</dbReference>
<dbReference type="AlphaFoldDB" id="A0A098LBP2"/>
<dbReference type="eggNOG" id="COG1216">
    <property type="taxonomic scope" value="Bacteria"/>
</dbReference>
<keyword evidence="4" id="KW-1133">Transmembrane helix</keyword>
<evidence type="ECO:0000313" key="6">
    <source>
        <dbReference type="EMBL" id="GAL83819.1"/>
    </source>
</evidence>
<dbReference type="PANTHER" id="PTHR43179">
    <property type="entry name" value="RHAMNOSYLTRANSFERASE WBBL"/>
    <property type="match status" value="1"/>
</dbReference>
<keyword evidence="3 6" id="KW-0808">Transferase</keyword>
<proteinExistence type="inferred from homology"/>
<dbReference type="Pfam" id="PF00535">
    <property type="entry name" value="Glycos_transf_2"/>
    <property type="match status" value="1"/>
</dbReference>
<dbReference type="SUPFAM" id="SSF53448">
    <property type="entry name" value="Nucleotide-diphospho-sugar transferases"/>
    <property type="match status" value="1"/>
</dbReference>
<dbReference type="InterPro" id="IPR029044">
    <property type="entry name" value="Nucleotide-diphossugar_trans"/>
</dbReference>
<sequence>MFRYLSVIIPNYYGAELLQQFLPSVLHALENYQGQWELVIVDDKSKDASIEVIKMFCQRDERISLIVHEVNKGFSATCNSGAAAARGEIIFFLNNDVELREDFFSGFNKYFDKPETFAVTVGGYSFIDRKPLDGLKLINWKRGFPRVTENIFREQLDPEKTDMFESGGVQGAYFFADANKFRQLKGFDELFSPYLFEETDLGYRALKRGWKIYFDPDSIAFHNVSSTLTKQSSDFKRTVDIRNKVIFIWKNINTPGLLFGNVIFLIIKLISLNRFYWKAIIKVFRLKDQILEKRKEEAKYFKVSDRTILQKFSSKNKNAEYSKRNF</sequence>
<accession>A0A098LBP2</accession>
<protein>
    <submittedName>
        <fullName evidence="6">Glycosyl transferase</fullName>
    </submittedName>
</protein>
<dbReference type="PANTHER" id="PTHR43179:SF12">
    <property type="entry name" value="GALACTOFURANOSYLTRANSFERASE GLFT2"/>
    <property type="match status" value="1"/>
</dbReference>
<evidence type="ECO:0000256" key="1">
    <source>
        <dbReference type="ARBA" id="ARBA00006739"/>
    </source>
</evidence>
<dbReference type="RefSeq" id="WP_045459486.1">
    <property type="nucleotide sequence ID" value="NZ_BBLT01000002.1"/>
</dbReference>
<keyword evidence="4" id="KW-0812">Transmembrane</keyword>
<dbReference type="STRING" id="153721.MYP_1047"/>
<evidence type="ECO:0000259" key="5">
    <source>
        <dbReference type="Pfam" id="PF00535"/>
    </source>
</evidence>
<feature type="transmembrane region" description="Helical" evidence="4">
    <location>
        <begin position="257"/>
        <end position="277"/>
    </location>
</feature>
<comment type="similarity">
    <text evidence="1">Belongs to the glycosyltransferase 2 family.</text>
</comment>
<evidence type="ECO:0000256" key="4">
    <source>
        <dbReference type="SAM" id="Phobius"/>
    </source>
</evidence>
<dbReference type="InterPro" id="IPR001173">
    <property type="entry name" value="Glyco_trans_2-like"/>
</dbReference>
<feature type="domain" description="Glycosyltransferase 2-like" evidence="5">
    <location>
        <begin position="6"/>
        <end position="137"/>
    </location>
</feature>
<keyword evidence="7" id="KW-1185">Reference proteome</keyword>
<evidence type="ECO:0000313" key="7">
    <source>
        <dbReference type="Proteomes" id="UP000030185"/>
    </source>
</evidence>
<dbReference type="GO" id="GO:0016757">
    <property type="term" value="F:glycosyltransferase activity"/>
    <property type="evidence" value="ECO:0007669"/>
    <property type="project" value="UniProtKB-KW"/>
</dbReference>
<organism evidence="6 7">
    <name type="scientific">Sporocytophaga myxococcoides</name>
    <dbReference type="NCBI Taxonomy" id="153721"/>
    <lineage>
        <taxon>Bacteria</taxon>
        <taxon>Pseudomonadati</taxon>
        <taxon>Bacteroidota</taxon>
        <taxon>Cytophagia</taxon>
        <taxon>Cytophagales</taxon>
        <taxon>Cytophagaceae</taxon>
        <taxon>Sporocytophaga</taxon>
    </lineage>
</organism>
<dbReference type="Proteomes" id="UP000030185">
    <property type="component" value="Unassembled WGS sequence"/>
</dbReference>
<dbReference type="OrthoDB" id="8936324at2"/>
<dbReference type="Gene3D" id="3.90.550.10">
    <property type="entry name" value="Spore Coat Polysaccharide Biosynthesis Protein SpsA, Chain A"/>
    <property type="match status" value="1"/>
</dbReference>
<gene>
    <name evidence="6" type="ORF">MYP_1047</name>
</gene>